<dbReference type="InterPro" id="IPR014729">
    <property type="entry name" value="Rossmann-like_a/b/a_fold"/>
</dbReference>
<proteinExistence type="predicted"/>
<dbReference type="InterPro" id="IPR051599">
    <property type="entry name" value="Cell_Envelope_Assoc"/>
</dbReference>
<evidence type="ECO:0000313" key="3">
    <source>
        <dbReference type="Proteomes" id="UP000279259"/>
    </source>
</evidence>
<protein>
    <recommendedName>
        <fullName evidence="1">DUF218 domain-containing protein</fullName>
    </recommendedName>
</protein>
<dbReference type="Gene3D" id="3.40.50.620">
    <property type="entry name" value="HUPs"/>
    <property type="match status" value="1"/>
</dbReference>
<reference evidence="2 3" key="1">
    <citation type="submission" date="2018-11" db="EMBL/GenBank/DDBJ databases">
        <title>Genome sequence of Saitozyma podzolica DSM 27192.</title>
        <authorList>
            <person name="Aliyu H."/>
            <person name="Gorte O."/>
            <person name="Ochsenreither K."/>
        </authorList>
    </citation>
    <scope>NUCLEOTIDE SEQUENCE [LARGE SCALE GENOMIC DNA]</scope>
    <source>
        <strain evidence="2 3">DSM 27192</strain>
    </source>
</reference>
<evidence type="ECO:0000259" key="1">
    <source>
        <dbReference type="Pfam" id="PF02698"/>
    </source>
</evidence>
<dbReference type="Pfam" id="PF02698">
    <property type="entry name" value="DUF218"/>
    <property type="match status" value="1"/>
</dbReference>
<comment type="caution">
    <text evidence="2">The sequence shown here is derived from an EMBL/GenBank/DDBJ whole genome shotgun (WGS) entry which is preliminary data.</text>
</comment>
<dbReference type="PANTHER" id="PTHR30336">
    <property type="entry name" value="INNER MEMBRANE PROTEIN, PROBABLE PERMEASE"/>
    <property type="match status" value="1"/>
</dbReference>
<gene>
    <name evidence="2" type="ORF">EHS25_004704</name>
</gene>
<sequence>MTAAQTTQGTPSQHQPDDLGARRAQLRRYLIWAPVADLNLALDAFQIGPEGASVLPKPRTHAIVVLGTPVNGDGTPSPSILERTRAAEIASAHPESLLVVTGGTVANRFSEAVSMEQQLISLGVDPTRILREPNACTTLDNAAYTMALLENVWLKAALDHAKLTPGADPRLESVWRKAVLDEAQLTIITEPFHAPRALRLFAAARSAYDVTPALRFAASARAAQPQLPPHERLVRIGEMVLRDDVQALLLRCIEEKRRLSIGW</sequence>
<dbReference type="GO" id="GO:0005886">
    <property type="term" value="C:plasma membrane"/>
    <property type="evidence" value="ECO:0007669"/>
    <property type="project" value="TreeGrafter"/>
</dbReference>
<dbReference type="CDD" id="cd06259">
    <property type="entry name" value="YdcF-like"/>
    <property type="match status" value="1"/>
</dbReference>
<keyword evidence="3" id="KW-1185">Reference proteome</keyword>
<organism evidence="2 3">
    <name type="scientific">Saitozyma podzolica</name>
    <dbReference type="NCBI Taxonomy" id="1890683"/>
    <lineage>
        <taxon>Eukaryota</taxon>
        <taxon>Fungi</taxon>
        <taxon>Dikarya</taxon>
        <taxon>Basidiomycota</taxon>
        <taxon>Agaricomycotina</taxon>
        <taxon>Tremellomycetes</taxon>
        <taxon>Tremellales</taxon>
        <taxon>Trimorphomycetaceae</taxon>
        <taxon>Saitozyma</taxon>
    </lineage>
</organism>
<dbReference type="OrthoDB" id="10580917at2759"/>
<dbReference type="PANTHER" id="PTHR30336:SF20">
    <property type="entry name" value="DUF218 DOMAIN-CONTAINING PROTEIN"/>
    <property type="match status" value="1"/>
</dbReference>
<dbReference type="AlphaFoldDB" id="A0A427YUT7"/>
<name>A0A427YUT7_9TREE</name>
<dbReference type="EMBL" id="RSCD01000002">
    <property type="protein sequence ID" value="RSH94898.1"/>
    <property type="molecule type" value="Genomic_DNA"/>
</dbReference>
<feature type="domain" description="DUF218" evidence="1">
    <location>
        <begin position="62"/>
        <end position="215"/>
    </location>
</feature>
<accession>A0A427YUT7</accession>
<evidence type="ECO:0000313" key="2">
    <source>
        <dbReference type="EMBL" id="RSH94898.1"/>
    </source>
</evidence>
<dbReference type="InterPro" id="IPR003848">
    <property type="entry name" value="DUF218"/>
</dbReference>
<dbReference type="Proteomes" id="UP000279259">
    <property type="component" value="Unassembled WGS sequence"/>
</dbReference>